<feature type="domain" description="Nudix hydrolase" evidence="5">
    <location>
        <begin position="23"/>
        <end position="155"/>
    </location>
</feature>
<evidence type="ECO:0000256" key="4">
    <source>
        <dbReference type="RuleBase" id="RU003476"/>
    </source>
</evidence>
<comment type="cofactor">
    <cofactor evidence="1">
        <name>Mg(2+)</name>
        <dbReference type="ChEBI" id="CHEBI:18420"/>
    </cofactor>
</comment>
<dbReference type="SUPFAM" id="SSF55811">
    <property type="entry name" value="Nudix"/>
    <property type="match status" value="1"/>
</dbReference>
<keyword evidence="3 4" id="KW-0378">Hydrolase</keyword>
<dbReference type="Gene3D" id="3.90.79.10">
    <property type="entry name" value="Nucleoside Triphosphate Pyrophosphohydrolase"/>
    <property type="match status" value="1"/>
</dbReference>
<sequence length="172" mass="18072">MVSQVEGGEVAEGVKDFVGGQAGAAVAAGAVILDGRGRVVVVNPSYKDGWELPGGMAEEGEDPYTAARREVLEEIGLDLDLGRLLVCDVTPPRVYGRVLMHFLFDAPVLTDDQVRDLRAVDPELIGAAALPAQEALAALHVRVSHRVEVALRMRESGECAFLVDGVATGGPG</sequence>
<dbReference type="EMBL" id="JBEZFP010000062">
    <property type="protein sequence ID" value="MEU8136402.1"/>
    <property type="molecule type" value="Genomic_DNA"/>
</dbReference>
<dbReference type="InterPro" id="IPR000086">
    <property type="entry name" value="NUDIX_hydrolase_dom"/>
</dbReference>
<evidence type="ECO:0000259" key="5">
    <source>
        <dbReference type="PROSITE" id="PS51462"/>
    </source>
</evidence>
<dbReference type="RefSeq" id="WP_358356885.1">
    <property type="nucleotide sequence ID" value="NZ_JBEZFP010000062.1"/>
</dbReference>
<dbReference type="PROSITE" id="PS00893">
    <property type="entry name" value="NUDIX_BOX"/>
    <property type="match status" value="1"/>
</dbReference>
<protein>
    <submittedName>
        <fullName evidence="6">NUDIX hydrolase</fullName>
        <ecNumber evidence="6">3.6.-.-</ecNumber>
    </submittedName>
</protein>
<proteinExistence type="inferred from homology"/>
<comment type="caution">
    <text evidence="6">The sequence shown here is derived from an EMBL/GenBank/DDBJ whole genome shotgun (WGS) entry which is preliminary data.</text>
</comment>
<dbReference type="Pfam" id="PF00293">
    <property type="entry name" value="NUDIX"/>
    <property type="match status" value="1"/>
</dbReference>
<evidence type="ECO:0000313" key="6">
    <source>
        <dbReference type="EMBL" id="MEU8136402.1"/>
    </source>
</evidence>
<name>A0ABV3DME8_9ACTN</name>
<dbReference type="PANTHER" id="PTHR43046:SF14">
    <property type="entry name" value="MUTT_NUDIX FAMILY PROTEIN"/>
    <property type="match status" value="1"/>
</dbReference>
<evidence type="ECO:0000256" key="1">
    <source>
        <dbReference type="ARBA" id="ARBA00001946"/>
    </source>
</evidence>
<gene>
    <name evidence="6" type="ORF">AB0C36_23190</name>
</gene>
<dbReference type="PANTHER" id="PTHR43046">
    <property type="entry name" value="GDP-MANNOSE MANNOSYL HYDROLASE"/>
    <property type="match status" value="1"/>
</dbReference>
<comment type="similarity">
    <text evidence="2 4">Belongs to the Nudix hydrolase family.</text>
</comment>
<dbReference type="EC" id="3.6.-.-" evidence="6"/>
<dbReference type="InterPro" id="IPR015797">
    <property type="entry name" value="NUDIX_hydrolase-like_dom_sf"/>
</dbReference>
<dbReference type="PROSITE" id="PS51462">
    <property type="entry name" value="NUDIX"/>
    <property type="match status" value="1"/>
</dbReference>
<accession>A0ABV3DME8</accession>
<evidence type="ECO:0000256" key="3">
    <source>
        <dbReference type="ARBA" id="ARBA00022801"/>
    </source>
</evidence>
<dbReference type="InterPro" id="IPR020084">
    <property type="entry name" value="NUDIX_hydrolase_CS"/>
</dbReference>
<reference evidence="6 7" key="1">
    <citation type="submission" date="2024-06" db="EMBL/GenBank/DDBJ databases">
        <title>The Natural Products Discovery Center: Release of the First 8490 Sequenced Strains for Exploring Actinobacteria Biosynthetic Diversity.</title>
        <authorList>
            <person name="Kalkreuter E."/>
            <person name="Kautsar S.A."/>
            <person name="Yang D."/>
            <person name="Bader C.D."/>
            <person name="Teijaro C.N."/>
            <person name="Fluegel L."/>
            <person name="Davis C.M."/>
            <person name="Simpson J.R."/>
            <person name="Lauterbach L."/>
            <person name="Steele A.D."/>
            <person name="Gui C."/>
            <person name="Meng S."/>
            <person name="Li G."/>
            <person name="Viehrig K."/>
            <person name="Ye F."/>
            <person name="Su P."/>
            <person name="Kiefer A.F."/>
            <person name="Nichols A."/>
            <person name="Cepeda A.J."/>
            <person name="Yan W."/>
            <person name="Fan B."/>
            <person name="Jiang Y."/>
            <person name="Adhikari A."/>
            <person name="Zheng C.-J."/>
            <person name="Schuster L."/>
            <person name="Cowan T.M."/>
            <person name="Smanski M.J."/>
            <person name="Chevrette M.G."/>
            <person name="De Carvalho L.P.S."/>
            <person name="Shen B."/>
        </authorList>
    </citation>
    <scope>NUCLEOTIDE SEQUENCE [LARGE SCALE GENOMIC DNA]</scope>
    <source>
        <strain evidence="6 7">NPDC048946</strain>
    </source>
</reference>
<dbReference type="PRINTS" id="PR00502">
    <property type="entry name" value="NUDIXFAMILY"/>
</dbReference>
<dbReference type="GO" id="GO:0016787">
    <property type="term" value="F:hydrolase activity"/>
    <property type="evidence" value="ECO:0007669"/>
    <property type="project" value="UniProtKB-KW"/>
</dbReference>
<organism evidence="6 7">
    <name type="scientific">Streptodolium elevatio</name>
    <dbReference type="NCBI Taxonomy" id="3157996"/>
    <lineage>
        <taxon>Bacteria</taxon>
        <taxon>Bacillati</taxon>
        <taxon>Actinomycetota</taxon>
        <taxon>Actinomycetes</taxon>
        <taxon>Kitasatosporales</taxon>
        <taxon>Streptomycetaceae</taxon>
        <taxon>Streptodolium</taxon>
    </lineage>
</organism>
<keyword evidence="7" id="KW-1185">Reference proteome</keyword>
<evidence type="ECO:0000313" key="7">
    <source>
        <dbReference type="Proteomes" id="UP001551482"/>
    </source>
</evidence>
<dbReference type="Proteomes" id="UP001551482">
    <property type="component" value="Unassembled WGS sequence"/>
</dbReference>
<evidence type="ECO:0000256" key="2">
    <source>
        <dbReference type="ARBA" id="ARBA00005582"/>
    </source>
</evidence>
<dbReference type="InterPro" id="IPR020476">
    <property type="entry name" value="Nudix_hydrolase"/>
</dbReference>